<keyword evidence="11" id="KW-0418">Kinase</keyword>
<dbReference type="InterPro" id="IPR001245">
    <property type="entry name" value="Ser-Thr/Tyr_kinase_cat_dom"/>
</dbReference>
<keyword evidence="14" id="KW-0524">Neurogenesis</keyword>
<evidence type="ECO:0000256" key="11">
    <source>
        <dbReference type="ARBA" id="ARBA00022777"/>
    </source>
</evidence>
<evidence type="ECO:0000259" key="22">
    <source>
        <dbReference type="PROSITE" id="PS50011"/>
    </source>
</evidence>
<evidence type="ECO:0000313" key="24">
    <source>
        <dbReference type="Proteomes" id="UP001321473"/>
    </source>
</evidence>
<keyword evidence="5" id="KW-0433">Leucine-rich repeat</keyword>
<keyword evidence="16" id="KW-0472">Membrane</keyword>
<dbReference type="EC" id="2.7.10.1" evidence="2"/>
<evidence type="ECO:0000256" key="6">
    <source>
        <dbReference type="ARBA" id="ARBA00022679"/>
    </source>
</evidence>
<dbReference type="SUPFAM" id="SSF56112">
    <property type="entry name" value="Protein kinase-like (PK-like)"/>
    <property type="match status" value="1"/>
</dbReference>
<dbReference type="GO" id="GO:0005524">
    <property type="term" value="F:ATP binding"/>
    <property type="evidence" value="ECO:0007669"/>
    <property type="project" value="UniProtKB-UniRule"/>
</dbReference>
<dbReference type="EMBL" id="JARKHS020004026">
    <property type="protein sequence ID" value="KAK8785008.1"/>
    <property type="molecule type" value="Genomic_DNA"/>
</dbReference>
<evidence type="ECO:0000256" key="17">
    <source>
        <dbReference type="ARBA" id="ARBA00023137"/>
    </source>
</evidence>
<dbReference type="GO" id="GO:0005886">
    <property type="term" value="C:plasma membrane"/>
    <property type="evidence" value="ECO:0007669"/>
    <property type="project" value="TreeGrafter"/>
</dbReference>
<evidence type="ECO:0000256" key="13">
    <source>
        <dbReference type="ARBA" id="ARBA00022840"/>
    </source>
</evidence>
<evidence type="ECO:0000256" key="3">
    <source>
        <dbReference type="ARBA" id="ARBA00022473"/>
    </source>
</evidence>
<organism evidence="23 24">
    <name type="scientific">Amblyomma americanum</name>
    <name type="common">Lone star tick</name>
    <dbReference type="NCBI Taxonomy" id="6943"/>
    <lineage>
        <taxon>Eukaryota</taxon>
        <taxon>Metazoa</taxon>
        <taxon>Ecdysozoa</taxon>
        <taxon>Arthropoda</taxon>
        <taxon>Chelicerata</taxon>
        <taxon>Arachnida</taxon>
        <taxon>Acari</taxon>
        <taxon>Parasitiformes</taxon>
        <taxon>Ixodida</taxon>
        <taxon>Ixodoidea</taxon>
        <taxon>Ixodidae</taxon>
        <taxon>Amblyomminae</taxon>
        <taxon>Amblyomma</taxon>
    </lineage>
</organism>
<dbReference type="PROSITE" id="PS50011">
    <property type="entry name" value="PROTEIN_KINASE_DOM"/>
    <property type="match status" value="1"/>
</dbReference>
<dbReference type="InterPro" id="IPR017441">
    <property type="entry name" value="Protein_kinase_ATP_BS"/>
</dbReference>
<keyword evidence="18" id="KW-0675">Receptor</keyword>
<dbReference type="GO" id="GO:0043121">
    <property type="term" value="F:neurotrophin binding"/>
    <property type="evidence" value="ECO:0007669"/>
    <property type="project" value="TreeGrafter"/>
</dbReference>
<evidence type="ECO:0000256" key="20">
    <source>
        <dbReference type="PROSITE-ProRule" id="PRU10141"/>
    </source>
</evidence>
<gene>
    <name evidence="23" type="ORF">V5799_008627</name>
</gene>
<evidence type="ECO:0000256" key="1">
    <source>
        <dbReference type="ARBA" id="ARBA00004479"/>
    </source>
</evidence>
<evidence type="ECO:0000256" key="21">
    <source>
        <dbReference type="SAM" id="SignalP"/>
    </source>
</evidence>
<keyword evidence="10 20" id="KW-0547">Nucleotide-binding</keyword>
<dbReference type="GO" id="GO:0030154">
    <property type="term" value="P:cell differentiation"/>
    <property type="evidence" value="ECO:0007669"/>
    <property type="project" value="UniProtKB-KW"/>
</dbReference>
<evidence type="ECO:0000256" key="10">
    <source>
        <dbReference type="ARBA" id="ARBA00022741"/>
    </source>
</evidence>
<keyword evidence="9" id="KW-0677">Repeat</keyword>
<evidence type="ECO:0000256" key="16">
    <source>
        <dbReference type="ARBA" id="ARBA00023136"/>
    </source>
</evidence>
<evidence type="ECO:0000256" key="2">
    <source>
        <dbReference type="ARBA" id="ARBA00011902"/>
    </source>
</evidence>
<dbReference type="PROSITE" id="PS00107">
    <property type="entry name" value="PROTEIN_KINASE_ATP"/>
    <property type="match status" value="1"/>
</dbReference>
<dbReference type="FunFam" id="3.30.200.20:FF:000033">
    <property type="entry name" value="Tyrosine-protein kinase receptor"/>
    <property type="match status" value="1"/>
</dbReference>
<dbReference type="GO" id="GO:0005030">
    <property type="term" value="F:neurotrophin receptor activity"/>
    <property type="evidence" value="ECO:0007669"/>
    <property type="project" value="TreeGrafter"/>
</dbReference>
<dbReference type="PANTHER" id="PTHR24416">
    <property type="entry name" value="TYROSINE-PROTEIN KINASE RECEPTOR"/>
    <property type="match status" value="1"/>
</dbReference>
<evidence type="ECO:0000256" key="4">
    <source>
        <dbReference type="ARBA" id="ARBA00022553"/>
    </source>
</evidence>
<keyword evidence="19" id="KW-0325">Glycoprotein</keyword>
<feature type="chain" id="PRO_5042820096" description="receptor protein-tyrosine kinase" evidence="21">
    <location>
        <begin position="18"/>
        <end position="195"/>
    </location>
</feature>
<evidence type="ECO:0000313" key="23">
    <source>
        <dbReference type="EMBL" id="KAK8785008.1"/>
    </source>
</evidence>
<keyword evidence="6" id="KW-0808">Transferase</keyword>
<protein>
    <recommendedName>
        <fullName evidence="2">receptor protein-tyrosine kinase</fullName>
        <ecNumber evidence="2">2.7.10.1</ecNumber>
    </recommendedName>
</protein>
<comment type="caution">
    <text evidence="23">The sequence shown here is derived from an EMBL/GenBank/DDBJ whole genome shotgun (WGS) entry which is preliminary data.</text>
</comment>
<proteinExistence type="predicted"/>
<dbReference type="AlphaFoldDB" id="A0AAQ4FEE4"/>
<keyword evidence="8 21" id="KW-0732">Signal</keyword>
<dbReference type="GO" id="GO:0007399">
    <property type="term" value="P:nervous system development"/>
    <property type="evidence" value="ECO:0007669"/>
    <property type="project" value="UniProtKB-KW"/>
</dbReference>
<keyword evidence="4" id="KW-0597">Phosphoprotein</keyword>
<dbReference type="InterPro" id="IPR011009">
    <property type="entry name" value="Kinase-like_dom_sf"/>
</dbReference>
<evidence type="ECO:0000256" key="5">
    <source>
        <dbReference type="ARBA" id="ARBA00022614"/>
    </source>
</evidence>
<comment type="subcellular location">
    <subcellularLocation>
        <location evidence="1">Membrane</location>
        <topology evidence="1">Single-pass type I membrane protein</topology>
    </subcellularLocation>
</comment>
<dbReference type="GO" id="GO:1990090">
    <property type="term" value="P:cellular response to nerve growth factor stimulus"/>
    <property type="evidence" value="ECO:0007669"/>
    <property type="project" value="TreeGrafter"/>
</dbReference>
<evidence type="ECO:0000256" key="12">
    <source>
        <dbReference type="ARBA" id="ARBA00022782"/>
    </source>
</evidence>
<accession>A0AAQ4FEE4</accession>
<dbReference type="Pfam" id="PF07714">
    <property type="entry name" value="PK_Tyr_Ser-Thr"/>
    <property type="match status" value="1"/>
</dbReference>
<evidence type="ECO:0000256" key="8">
    <source>
        <dbReference type="ARBA" id="ARBA00022729"/>
    </source>
</evidence>
<feature type="signal peptide" evidence="21">
    <location>
        <begin position="1"/>
        <end position="17"/>
    </location>
</feature>
<dbReference type="InterPro" id="IPR020635">
    <property type="entry name" value="Tyr_kinase_cat_dom"/>
</dbReference>
<evidence type="ECO:0000256" key="14">
    <source>
        <dbReference type="ARBA" id="ARBA00022902"/>
    </source>
</evidence>
<feature type="domain" description="Protein kinase" evidence="22">
    <location>
        <begin position="102"/>
        <end position="195"/>
    </location>
</feature>
<evidence type="ECO:0000256" key="18">
    <source>
        <dbReference type="ARBA" id="ARBA00023170"/>
    </source>
</evidence>
<reference evidence="23 24" key="1">
    <citation type="journal article" date="2023" name="Arcadia Sci">
        <title>De novo assembly of a long-read Amblyomma americanum tick genome.</title>
        <authorList>
            <person name="Chou S."/>
            <person name="Poskanzer K.E."/>
            <person name="Rollins M."/>
            <person name="Thuy-Boun P.S."/>
        </authorList>
    </citation>
    <scope>NUCLEOTIDE SEQUENCE [LARGE SCALE GENOMIC DNA]</scope>
    <source>
        <strain evidence="23">F_SG_1</strain>
        <tissue evidence="23">Salivary glands</tissue>
    </source>
</reference>
<name>A0AAQ4FEE4_AMBAM</name>
<evidence type="ECO:0000256" key="7">
    <source>
        <dbReference type="ARBA" id="ARBA00022692"/>
    </source>
</evidence>
<dbReference type="PANTHER" id="PTHR24416:SF614">
    <property type="entry name" value="PROTEIN KINASE DOMAIN-CONTAINING PROTEIN"/>
    <property type="match status" value="1"/>
</dbReference>
<keyword evidence="17" id="KW-0829">Tyrosine-protein kinase</keyword>
<keyword evidence="13 20" id="KW-0067">ATP-binding</keyword>
<keyword evidence="7" id="KW-0812">Transmembrane</keyword>
<keyword evidence="3" id="KW-0217">Developmental protein</keyword>
<keyword evidence="12" id="KW-0221">Differentiation</keyword>
<dbReference type="GO" id="GO:0030424">
    <property type="term" value="C:axon"/>
    <property type="evidence" value="ECO:0007669"/>
    <property type="project" value="TreeGrafter"/>
</dbReference>
<keyword evidence="15" id="KW-1133">Transmembrane helix</keyword>
<dbReference type="InterPro" id="IPR050122">
    <property type="entry name" value="RTK"/>
</dbReference>
<dbReference type="SMART" id="SM00219">
    <property type="entry name" value="TyrKc"/>
    <property type="match status" value="1"/>
</dbReference>
<dbReference type="GO" id="GO:0007169">
    <property type="term" value="P:cell surface receptor protein tyrosine kinase signaling pathway"/>
    <property type="evidence" value="ECO:0007669"/>
    <property type="project" value="TreeGrafter"/>
</dbReference>
<dbReference type="Gene3D" id="3.30.200.20">
    <property type="entry name" value="Phosphorylase Kinase, domain 1"/>
    <property type="match status" value="1"/>
</dbReference>
<keyword evidence="24" id="KW-1185">Reference proteome</keyword>
<dbReference type="GO" id="GO:0010976">
    <property type="term" value="P:positive regulation of neuron projection development"/>
    <property type="evidence" value="ECO:0007669"/>
    <property type="project" value="TreeGrafter"/>
</dbReference>
<dbReference type="GO" id="GO:0051897">
    <property type="term" value="P:positive regulation of phosphatidylinositol 3-kinase/protein kinase B signal transduction"/>
    <property type="evidence" value="ECO:0007669"/>
    <property type="project" value="TreeGrafter"/>
</dbReference>
<dbReference type="Proteomes" id="UP001321473">
    <property type="component" value="Unassembled WGS sequence"/>
</dbReference>
<sequence length="195" mass="21927">MIVALSVLLVLVTAGGALVTLRWCQFRQHYAAEGTPFSTWLWDSLRPGGSGRRCFDRKRVVGCERIPLNVARMVENPNYPVYHQETLKGGKAVVRHIAREKISFIQSLGEGAFGRVFLGTVDYLSPDEPTTLVAVKTLKDAAVEEARVDFEREAELLTNLQHANIVRFYGVSTDGDPLMILFEYMEHGDLNNFLR</sequence>
<feature type="binding site" evidence="20">
    <location>
        <position position="136"/>
    </location>
    <ligand>
        <name>ATP</name>
        <dbReference type="ChEBI" id="CHEBI:30616"/>
    </ligand>
</feature>
<dbReference type="InterPro" id="IPR000719">
    <property type="entry name" value="Prot_kinase_dom"/>
</dbReference>
<evidence type="ECO:0000256" key="19">
    <source>
        <dbReference type="ARBA" id="ARBA00023180"/>
    </source>
</evidence>
<dbReference type="GO" id="GO:0043235">
    <property type="term" value="C:receptor complex"/>
    <property type="evidence" value="ECO:0007669"/>
    <property type="project" value="TreeGrafter"/>
</dbReference>
<dbReference type="GO" id="GO:0004714">
    <property type="term" value="F:transmembrane receptor protein tyrosine kinase activity"/>
    <property type="evidence" value="ECO:0007669"/>
    <property type="project" value="UniProtKB-EC"/>
</dbReference>
<evidence type="ECO:0000256" key="15">
    <source>
        <dbReference type="ARBA" id="ARBA00022989"/>
    </source>
</evidence>
<evidence type="ECO:0000256" key="9">
    <source>
        <dbReference type="ARBA" id="ARBA00022737"/>
    </source>
</evidence>